<feature type="domain" description="Barstar (barnase inhibitor)" evidence="2">
    <location>
        <begin position="21"/>
        <end position="96"/>
    </location>
</feature>
<name>A0A2M7XH24_9BACT</name>
<dbReference type="EMBL" id="PFWS01000044">
    <property type="protein sequence ID" value="PJA47177.1"/>
    <property type="molecule type" value="Genomic_DNA"/>
</dbReference>
<proteinExistence type="inferred from homology"/>
<sequence length="139" mass="16756">MFLFLTKIEYQEWQNHQEGFDFVVIRTDEINTVEKLLEAYHERLQLPYMGRNFNSLWDVLFDPFWMCYKRVIIVHKYGLPDLNDGDLRTYLNILHRSIDNKYKPDPNISFTIVFVTENDSAKVLIQKQIEMLMQDETKS</sequence>
<dbReference type="SUPFAM" id="SSF52038">
    <property type="entry name" value="Barstar-related"/>
    <property type="match status" value="1"/>
</dbReference>
<comment type="caution">
    <text evidence="3">The sequence shown here is derived from an EMBL/GenBank/DDBJ whole genome shotgun (WGS) entry which is preliminary data.</text>
</comment>
<gene>
    <name evidence="3" type="ORF">CO172_02850</name>
</gene>
<evidence type="ECO:0000313" key="4">
    <source>
        <dbReference type="Proteomes" id="UP000229749"/>
    </source>
</evidence>
<dbReference type="InterPro" id="IPR000468">
    <property type="entry name" value="Barstar"/>
</dbReference>
<protein>
    <recommendedName>
        <fullName evidence="2">Barstar (barnase inhibitor) domain-containing protein</fullName>
    </recommendedName>
</protein>
<reference evidence="4" key="1">
    <citation type="submission" date="2017-09" db="EMBL/GenBank/DDBJ databases">
        <title>Depth-based differentiation of microbial function through sediment-hosted aquifers and enrichment of novel symbionts in the deep terrestrial subsurface.</title>
        <authorList>
            <person name="Probst A.J."/>
            <person name="Ladd B."/>
            <person name="Jarett J.K."/>
            <person name="Geller-Mcgrath D.E."/>
            <person name="Sieber C.M.K."/>
            <person name="Emerson J.B."/>
            <person name="Anantharaman K."/>
            <person name="Thomas B.C."/>
            <person name="Malmstrom R."/>
            <person name="Stieglmeier M."/>
            <person name="Klingl A."/>
            <person name="Woyke T."/>
            <person name="Ryan C.M."/>
            <person name="Banfield J.F."/>
        </authorList>
    </citation>
    <scope>NUCLEOTIDE SEQUENCE [LARGE SCALE GENOMIC DNA]</scope>
</reference>
<dbReference type="InterPro" id="IPR035905">
    <property type="entry name" value="Barstar-like_sf"/>
</dbReference>
<evidence type="ECO:0000313" key="3">
    <source>
        <dbReference type="EMBL" id="PJA47177.1"/>
    </source>
</evidence>
<evidence type="ECO:0000256" key="1">
    <source>
        <dbReference type="ARBA" id="ARBA00006845"/>
    </source>
</evidence>
<dbReference type="AlphaFoldDB" id="A0A2M7XH24"/>
<comment type="similarity">
    <text evidence="1">Belongs to the barstar family.</text>
</comment>
<accession>A0A2M7XH24</accession>
<evidence type="ECO:0000259" key="2">
    <source>
        <dbReference type="Pfam" id="PF01337"/>
    </source>
</evidence>
<dbReference type="Pfam" id="PF01337">
    <property type="entry name" value="Barstar"/>
    <property type="match status" value="1"/>
</dbReference>
<dbReference type="Proteomes" id="UP000229749">
    <property type="component" value="Unassembled WGS sequence"/>
</dbReference>
<organism evidence="3 4">
    <name type="scientific">Candidatus Uhrbacteria bacterium CG_4_9_14_3_um_filter_36_7</name>
    <dbReference type="NCBI Taxonomy" id="1975033"/>
    <lineage>
        <taxon>Bacteria</taxon>
        <taxon>Candidatus Uhriibacteriota</taxon>
    </lineage>
</organism>
<dbReference type="Gene3D" id="3.30.370.10">
    <property type="entry name" value="Barstar-like"/>
    <property type="match status" value="1"/>
</dbReference>